<gene>
    <name evidence="1" type="ORF">C7B47_03245</name>
</gene>
<dbReference type="AlphaFoldDB" id="A0A2T2X3A8"/>
<comment type="caution">
    <text evidence="1">The sequence shown here is derived from an EMBL/GenBank/DDBJ whole genome shotgun (WGS) entry which is preliminary data.</text>
</comment>
<sequence>MVKGDSTPSGPMTKPRVLLIGHYPLDTLDRAPKVRIMHMAESLAKISTLTVIAGTRKERAIWLHEALRRRILDSIDMVYVESASSFATPADFRFLWAVKHKAIPLAVYVRDYYQRFPKLYPPKNYRERVMKWLYVLTLFMYRHLADIIYVPSTALGQLVGGKEVRLLPPGGVLYPRLPLIKPSQQPEQWILYVGAGGPYDGVDILINAVHKLHQSMPDVHLALVMRRAEWPKSPPVSYITLVEAQGQDLEYWYARASVAVIPRRDTAYTRLAWPVKLMDYLSHGLGVIVTDQSEAARFVERYQVGKIARPDSESLAKTLESCLRSPKLLDLYAYNARRVIEQEHSWDHRAQILVADLQAKKSLGTKRGL</sequence>
<proteinExistence type="predicted"/>
<dbReference type="EMBL" id="PXYX01000004">
    <property type="protein sequence ID" value="PSR28980.1"/>
    <property type="molecule type" value="Genomic_DNA"/>
</dbReference>
<organism evidence="1 2">
    <name type="scientific">Sulfobacillus thermosulfidooxidans</name>
    <dbReference type="NCBI Taxonomy" id="28034"/>
    <lineage>
        <taxon>Bacteria</taxon>
        <taxon>Bacillati</taxon>
        <taxon>Bacillota</taxon>
        <taxon>Clostridia</taxon>
        <taxon>Eubacteriales</taxon>
        <taxon>Clostridiales Family XVII. Incertae Sedis</taxon>
        <taxon>Sulfobacillus</taxon>
    </lineage>
</organism>
<protein>
    <submittedName>
        <fullName evidence="1">Glycosyl transferase family 1</fullName>
    </submittedName>
</protein>
<dbReference type="GO" id="GO:0016757">
    <property type="term" value="F:glycosyltransferase activity"/>
    <property type="evidence" value="ECO:0007669"/>
    <property type="project" value="TreeGrafter"/>
</dbReference>
<dbReference type="Pfam" id="PF13692">
    <property type="entry name" value="Glyco_trans_1_4"/>
    <property type="match status" value="1"/>
</dbReference>
<evidence type="ECO:0000313" key="2">
    <source>
        <dbReference type="Proteomes" id="UP000242705"/>
    </source>
</evidence>
<dbReference type="PANTHER" id="PTHR12526">
    <property type="entry name" value="GLYCOSYLTRANSFERASE"/>
    <property type="match status" value="1"/>
</dbReference>
<keyword evidence="1" id="KW-0808">Transferase</keyword>
<dbReference type="SUPFAM" id="SSF53756">
    <property type="entry name" value="UDP-Glycosyltransferase/glycogen phosphorylase"/>
    <property type="match status" value="1"/>
</dbReference>
<name>A0A2T2X3A8_SULTH</name>
<dbReference type="Proteomes" id="UP000242705">
    <property type="component" value="Unassembled WGS sequence"/>
</dbReference>
<dbReference type="Gene3D" id="3.40.50.2000">
    <property type="entry name" value="Glycogen Phosphorylase B"/>
    <property type="match status" value="1"/>
</dbReference>
<dbReference type="PANTHER" id="PTHR12526:SF600">
    <property type="entry name" value="GLYCOSYL TRANSFERASE GROUP 1"/>
    <property type="match status" value="1"/>
</dbReference>
<accession>A0A2T2X3A8</accession>
<reference evidence="1 2" key="1">
    <citation type="journal article" date="2014" name="BMC Genomics">
        <title>Comparison of environmental and isolate Sulfobacillus genomes reveals diverse carbon, sulfur, nitrogen, and hydrogen metabolisms.</title>
        <authorList>
            <person name="Justice N.B."/>
            <person name="Norman A."/>
            <person name="Brown C.T."/>
            <person name="Singh A."/>
            <person name="Thomas B.C."/>
            <person name="Banfield J.F."/>
        </authorList>
    </citation>
    <scope>NUCLEOTIDE SEQUENCE [LARGE SCALE GENOMIC DNA]</scope>
    <source>
        <strain evidence="1">AMDSBA5</strain>
    </source>
</reference>
<evidence type="ECO:0000313" key="1">
    <source>
        <dbReference type="EMBL" id="PSR28980.1"/>
    </source>
</evidence>